<comment type="subcellular location">
    <subcellularLocation>
        <location evidence="1">Nucleus</location>
    </subcellularLocation>
</comment>
<evidence type="ECO:0000256" key="7">
    <source>
        <dbReference type="SAM" id="MobiDB-lite"/>
    </source>
</evidence>
<evidence type="ECO:0000256" key="6">
    <source>
        <dbReference type="ARBA" id="ARBA00023242"/>
    </source>
</evidence>
<evidence type="ECO:0000256" key="5">
    <source>
        <dbReference type="ARBA" id="ARBA00023163"/>
    </source>
</evidence>
<evidence type="ECO:0000313" key="8">
    <source>
        <dbReference type="WBParaSite" id="SBAD_0000822601-mRNA-1"/>
    </source>
</evidence>
<dbReference type="WBParaSite" id="SBAD_0000822601-mRNA-1">
    <property type="protein sequence ID" value="SBAD_0000822601-mRNA-1"/>
    <property type="gene ID" value="SBAD_0000822601"/>
</dbReference>
<feature type="compositionally biased region" description="Basic and acidic residues" evidence="7">
    <location>
        <begin position="1"/>
        <end position="17"/>
    </location>
</feature>
<name>A0A183IWD4_9BILA</name>
<feature type="region of interest" description="Disordered" evidence="7">
    <location>
        <begin position="1"/>
        <end position="118"/>
    </location>
</feature>
<feature type="compositionally biased region" description="Acidic residues" evidence="7">
    <location>
        <begin position="27"/>
        <end position="37"/>
    </location>
</feature>
<accession>A0A183IWD4</accession>
<protein>
    <submittedName>
        <fullName evidence="8">BUD13 homolog</fullName>
    </submittedName>
</protein>
<evidence type="ECO:0000256" key="3">
    <source>
        <dbReference type="ARBA" id="ARBA00022737"/>
    </source>
</evidence>
<sequence>LHSDFFEKLAKERGKSSKDRKKRNSDDESEASSEESEDERKRVRRRDAGRVKRDLDPMDPAAYSDVPRGRWSTGLDARGEAKTGVDSTVSGPLFQQRPYPAPGAILRQNTETHDKRKR</sequence>
<organism evidence="8">
    <name type="scientific">Soboliphyme baturini</name>
    <dbReference type="NCBI Taxonomy" id="241478"/>
    <lineage>
        <taxon>Eukaryota</taxon>
        <taxon>Metazoa</taxon>
        <taxon>Ecdysozoa</taxon>
        <taxon>Nematoda</taxon>
        <taxon>Enoplea</taxon>
        <taxon>Dorylaimia</taxon>
        <taxon>Dioctophymatida</taxon>
        <taxon>Dioctophymatoidea</taxon>
        <taxon>Soboliphymatidae</taxon>
        <taxon>Soboliphyme</taxon>
    </lineage>
</organism>
<keyword evidence="6" id="KW-0539">Nucleus</keyword>
<feature type="compositionally biased region" description="Basic and acidic residues" evidence="7">
    <location>
        <begin position="38"/>
        <end position="56"/>
    </location>
</feature>
<keyword evidence="5" id="KW-0804">Transcription</keyword>
<evidence type="ECO:0000256" key="1">
    <source>
        <dbReference type="ARBA" id="ARBA00004123"/>
    </source>
</evidence>
<dbReference type="GO" id="GO:0016604">
    <property type="term" value="C:nuclear body"/>
    <property type="evidence" value="ECO:0007669"/>
    <property type="project" value="TreeGrafter"/>
</dbReference>
<dbReference type="AlphaFoldDB" id="A0A183IWD4"/>
<reference evidence="8" key="1">
    <citation type="submission" date="2016-06" db="UniProtKB">
        <authorList>
            <consortium name="WormBaseParasite"/>
        </authorList>
    </citation>
    <scope>IDENTIFICATION</scope>
</reference>
<keyword evidence="2" id="KW-0597">Phosphoprotein</keyword>
<dbReference type="GO" id="GO:0043021">
    <property type="term" value="F:ribonucleoprotein complex binding"/>
    <property type="evidence" value="ECO:0007669"/>
    <property type="project" value="TreeGrafter"/>
</dbReference>
<dbReference type="GO" id="GO:0005737">
    <property type="term" value="C:cytoplasm"/>
    <property type="evidence" value="ECO:0007669"/>
    <property type="project" value="TreeGrafter"/>
</dbReference>
<evidence type="ECO:0000256" key="2">
    <source>
        <dbReference type="ARBA" id="ARBA00022553"/>
    </source>
</evidence>
<proteinExistence type="predicted"/>
<dbReference type="PANTHER" id="PTHR21737">
    <property type="entry name" value="POLYGLUTAMINE BINDING PROTEIN 1/MARVEL MEMBRANE-ASSOCIATING DOMAIN CONTAINING 3"/>
    <property type="match status" value="1"/>
</dbReference>
<keyword evidence="4" id="KW-0805">Transcription regulation</keyword>
<keyword evidence="3" id="KW-0677">Repeat</keyword>
<dbReference type="PANTHER" id="PTHR21737:SF3">
    <property type="entry name" value="POLYGLUTAMINE-BINDING PROTEIN 1"/>
    <property type="match status" value="1"/>
</dbReference>
<dbReference type="Gene3D" id="3.40.30.10">
    <property type="entry name" value="Glutaredoxin"/>
    <property type="match status" value="1"/>
</dbReference>
<evidence type="ECO:0000256" key="4">
    <source>
        <dbReference type="ARBA" id="ARBA00023015"/>
    </source>
</evidence>
<dbReference type="GO" id="GO:0000380">
    <property type="term" value="P:alternative mRNA splicing, via spliceosome"/>
    <property type="evidence" value="ECO:0007669"/>
    <property type="project" value="TreeGrafter"/>
</dbReference>